<feature type="domain" description="DDE-1" evidence="1">
    <location>
        <begin position="43"/>
        <end position="178"/>
    </location>
</feature>
<dbReference type="GO" id="GO:0005634">
    <property type="term" value="C:nucleus"/>
    <property type="evidence" value="ECO:0007669"/>
    <property type="project" value="TreeGrafter"/>
</dbReference>
<feature type="non-terminal residue" evidence="2">
    <location>
        <position position="223"/>
    </location>
</feature>
<dbReference type="PANTHER" id="PTHR19303:SF74">
    <property type="entry name" value="POGO TRANSPOSABLE ELEMENT WITH KRAB DOMAIN"/>
    <property type="match status" value="1"/>
</dbReference>
<accession>X8J341</accession>
<keyword evidence="2" id="KW-0255">Endonuclease</keyword>
<dbReference type="Proteomes" id="UP000030108">
    <property type="component" value="Unassembled WGS sequence"/>
</dbReference>
<evidence type="ECO:0000259" key="1">
    <source>
        <dbReference type="Pfam" id="PF03184"/>
    </source>
</evidence>
<keyword evidence="2" id="KW-0378">Hydrolase</keyword>
<dbReference type="EMBL" id="JATN01000322">
    <property type="protein sequence ID" value="EUC56342.1"/>
    <property type="molecule type" value="Genomic_DNA"/>
</dbReference>
<organism evidence="2 3">
    <name type="scientific">Rhizoctonia solani AG-3 Rhs1AP</name>
    <dbReference type="NCBI Taxonomy" id="1086054"/>
    <lineage>
        <taxon>Eukaryota</taxon>
        <taxon>Fungi</taxon>
        <taxon>Dikarya</taxon>
        <taxon>Basidiomycota</taxon>
        <taxon>Agaricomycotina</taxon>
        <taxon>Agaricomycetes</taxon>
        <taxon>Cantharellales</taxon>
        <taxon>Ceratobasidiaceae</taxon>
        <taxon>Rhizoctonia</taxon>
    </lineage>
</organism>
<dbReference type="AlphaFoldDB" id="X8J341"/>
<dbReference type="InterPro" id="IPR004875">
    <property type="entry name" value="DDE_SF_endonuclease_dom"/>
</dbReference>
<dbReference type="GO" id="GO:0004519">
    <property type="term" value="F:endonuclease activity"/>
    <property type="evidence" value="ECO:0007669"/>
    <property type="project" value="UniProtKB-KW"/>
</dbReference>
<evidence type="ECO:0000313" key="3">
    <source>
        <dbReference type="Proteomes" id="UP000030108"/>
    </source>
</evidence>
<dbReference type="PANTHER" id="PTHR19303">
    <property type="entry name" value="TRANSPOSON"/>
    <property type="match status" value="1"/>
</dbReference>
<proteinExistence type="predicted"/>
<dbReference type="Pfam" id="PF03184">
    <property type="entry name" value="DDE_1"/>
    <property type="match status" value="1"/>
</dbReference>
<gene>
    <name evidence="2" type="ORF">RSOL_172930</name>
</gene>
<name>X8J341_9AGAM</name>
<dbReference type="GO" id="GO:0003677">
    <property type="term" value="F:DNA binding"/>
    <property type="evidence" value="ECO:0007669"/>
    <property type="project" value="TreeGrafter"/>
</dbReference>
<comment type="caution">
    <text evidence="2">The sequence shown here is derived from an EMBL/GenBank/DDBJ whole genome shotgun (WGS) entry which is preliminary data.</text>
</comment>
<dbReference type="InterPro" id="IPR050863">
    <property type="entry name" value="CenT-Element_Derived"/>
</dbReference>
<sequence>MDEKGFRIGEMGSEKVIIMRHNPDWKDGYAGGSKQSGDWQTVTSIDCICADGTVLPPMIIMKGKTVQKPWLENSPLPVGTRWAASPNGWTDNELGLSYIKAFDEWTTEKSSDGQWRCLILDGHGSHLTYEFLQYAHDARIIIVGLPSHTTDFLQPLDCVIFRVLQRFYGHAVDDQARNMLTVNKQSFAEWSYMKPERKPTLAIGSYKHSKRQESYLWTPTNPV</sequence>
<evidence type="ECO:0000313" key="2">
    <source>
        <dbReference type="EMBL" id="EUC56342.1"/>
    </source>
</evidence>
<reference evidence="3" key="1">
    <citation type="journal article" date="2014" name="Genome Announc.">
        <title>Draft genome sequence of the plant-pathogenic soil fungus Rhizoctonia solani anastomosis group 3 strain Rhs1AP.</title>
        <authorList>
            <person name="Cubeta M.A."/>
            <person name="Thomas E."/>
            <person name="Dean R.A."/>
            <person name="Jabaji S."/>
            <person name="Neate S.M."/>
            <person name="Tavantzis S."/>
            <person name="Toda T."/>
            <person name="Vilgalys R."/>
            <person name="Bharathan N."/>
            <person name="Fedorova-Abrams N."/>
            <person name="Pakala S.B."/>
            <person name="Pakala S.M."/>
            <person name="Zafar N."/>
            <person name="Joardar V."/>
            <person name="Losada L."/>
            <person name="Nierman W.C."/>
        </authorList>
    </citation>
    <scope>NUCLEOTIDE SEQUENCE [LARGE SCALE GENOMIC DNA]</scope>
    <source>
        <strain evidence="3">AG-3</strain>
    </source>
</reference>
<dbReference type="OrthoDB" id="3260707at2759"/>
<protein>
    <submittedName>
        <fullName evidence="2">DDE superfamily endonuclease</fullName>
    </submittedName>
</protein>
<keyword evidence="2" id="KW-0540">Nuclease</keyword>